<protein>
    <submittedName>
        <fullName evidence="1">Uncharacterized protein</fullName>
    </submittedName>
</protein>
<gene>
    <name evidence="1" type="ORF">LCGC14_1743080</name>
</gene>
<evidence type="ECO:0000313" key="1">
    <source>
        <dbReference type="EMBL" id="KKM06529.1"/>
    </source>
</evidence>
<sequence>MNVNKNIKKESKVVNQELEYIDGIIISIDNQLNKYREAIKSLMMQKQLTLNIRKKVK</sequence>
<comment type="caution">
    <text evidence="1">The sequence shown here is derived from an EMBL/GenBank/DDBJ whole genome shotgun (WGS) entry which is preliminary data.</text>
</comment>
<organism evidence="1">
    <name type="scientific">marine sediment metagenome</name>
    <dbReference type="NCBI Taxonomy" id="412755"/>
    <lineage>
        <taxon>unclassified sequences</taxon>
        <taxon>metagenomes</taxon>
        <taxon>ecological metagenomes</taxon>
    </lineage>
</organism>
<reference evidence="1" key="1">
    <citation type="journal article" date="2015" name="Nature">
        <title>Complex archaea that bridge the gap between prokaryotes and eukaryotes.</title>
        <authorList>
            <person name="Spang A."/>
            <person name="Saw J.H."/>
            <person name="Jorgensen S.L."/>
            <person name="Zaremba-Niedzwiedzka K."/>
            <person name="Martijn J."/>
            <person name="Lind A.E."/>
            <person name="van Eijk R."/>
            <person name="Schleper C."/>
            <person name="Guy L."/>
            <person name="Ettema T.J."/>
        </authorList>
    </citation>
    <scope>NUCLEOTIDE SEQUENCE</scope>
</reference>
<dbReference type="AlphaFoldDB" id="A0A0F9H619"/>
<name>A0A0F9H619_9ZZZZ</name>
<proteinExistence type="predicted"/>
<dbReference type="EMBL" id="LAZR01015971">
    <property type="protein sequence ID" value="KKM06529.1"/>
    <property type="molecule type" value="Genomic_DNA"/>
</dbReference>
<accession>A0A0F9H619</accession>